<sequence>MPRSPAVRGGWLAALSIEGTTAKGGGGVFAALGSPLPHLGGESRNKQAKQGWQSASVSVNEAVDPVLRKCDCHRPHPGGTSPWGSPPLCPSNPDSLVLKPVTSPPCAQGAGVTEHPFRKLKDLLPSVLHRPDWQSARL</sequence>
<reference evidence="1" key="1">
    <citation type="submission" date="2023-05" db="EMBL/GenBank/DDBJ databases">
        <authorList>
            <consortium name="ELIXIR-Norway"/>
        </authorList>
    </citation>
    <scope>NUCLEOTIDE SEQUENCE</scope>
</reference>
<protein>
    <submittedName>
        <fullName evidence="1">Uncharacterized protein</fullName>
    </submittedName>
</protein>
<evidence type="ECO:0000313" key="2">
    <source>
        <dbReference type="Proteomes" id="UP001162501"/>
    </source>
</evidence>
<dbReference type="EMBL" id="OX596089">
    <property type="protein sequence ID" value="CAN0530937.1"/>
    <property type="molecule type" value="Genomic_DNA"/>
</dbReference>
<gene>
    <name evidence="1" type="ORF">MRATA1EN22A_LOCUS24626</name>
</gene>
<name>A0AC59ZYS8_RANTA</name>
<accession>A0AC59ZYS8</accession>
<reference evidence="1" key="2">
    <citation type="submission" date="2025-03" db="EMBL/GenBank/DDBJ databases">
        <authorList>
            <consortium name="ELIXIR-Norway"/>
            <consortium name="Elixir Norway"/>
        </authorList>
    </citation>
    <scope>NUCLEOTIDE SEQUENCE</scope>
</reference>
<proteinExistence type="predicted"/>
<organism evidence="1 2">
    <name type="scientific">Rangifer tarandus platyrhynchus</name>
    <name type="common">Svalbard reindeer</name>
    <dbReference type="NCBI Taxonomy" id="3082113"/>
    <lineage>
        <taxon>Eukaryota</taxon>
        <taxon>Metazoa</taxon>
        <taxon>Chordata</taxon>
        <taxon>Craniata</taxon>
        <taxon>Vertebrata</taxon>
        <taxon>Euteleostomi</taxon>
        <taxon>Mammalia</taxon>
        <taxon>Eutheria</taxon>
        <taxon>Laurasiatheria</taxon>
        <taxon>Artiodactyla</taxon>
        <taxon>Ruminantia</taxon>
        <taxon>Pecora</taxon>
        <taxon>Cervidae</taxon>
        <taxon>Odocoileinae</taxon>
        <taxon>Rangifer</taxon>
    </lineage>
</organism>
<dbReference type="Proteomes" id="UP001162501">
    <property type="component" value="Chromosome 5"/>
</dbReference>
<evidence type="ECO:0000313" key="1">
    <source>
        <dbReference type="EMBL" id="CAN0530937.1"/>
    </source>
</evidence>